<evidence type="ECO:0000313" key="3">
    <source>
        <dbReference type="Proteomes" id="UP000324832"/>
    </source>
</evidence>
<dbReference type="Pfam" id="PF15320">
    <property type="entry name" value="RAM"/>
    <property type="match status" value="1"/>
</dbReference>
<name>A0A5E4PPQ2_9NEOP</name>
<organism evidence="2 3">
    <name type="scientific">Leptidea sinapis</name>
    <dbReference type="NCBI Taxonomy" id="189913"/>
    <lineage>
        <taxon>Eukaryota</taxon>
        <taxon>Metazoa</taxon>
        <taxon>Ecdysozoa</taxon>
        <taxon>Arthropoda</taxon>
        <taxon>Hexapoda</taxon>
        <taxon>Insecta</taxon>
        <taxon>Pterygota</taxon>
        <taxon>Neoptera</taxon>
        <taxon>Endopterygota</taxon>
        <taxon>Lepidoptera</taxon>
        <taxon>Glossata</taxon>
        <taxon>Ditrysia</taxon>
        <taxon>Papilionoidea</taxon>
        <taxon>Pieridae</taxon>
        <taxon>Dismorphiinae</taxon>
        <taxon>Leptidea</taxon>
    </lineage>
</organism>
<feature type="region of interest" description="Disordered" evidence="1">
    <location>
        <begin position="59"/>
        <end position="110"/>
    </location>
</feature>
<evidence type="ECO:0000256" key="1">
    <source>
        <dbReference type="SAM" id="MobiDB-lite"/>
    </source>
</evidence>
<proteinExistence type="predicted"/>
<feature type="compositionally biased region" description="Low complexity" evidence="1">
    <location>
        <begin position="84"/>
        <end position="101"/>
    </location>
</feature>
<sequence>MTTELSKADEEFLARCEEKFKDRFTERDEEYMKTFTAEPSIPPILENWWVRNNAGRYDRRHNRKPYQRHDNASNSYNGRDNFKSGYSRGYNDYNNDSYNNHYSRRNHNSH</sequence>
<dbReference type="EMBL" id="FZQP02000226">
    <property type="protein sequence ID" value="VVC87986.1"/>
    <property type="molecule type" value="Genomic_DNA"/>
</dbReference>
<reference evidence="2 3" key="1">
    <citation type="submission" date="2017-07" db="EMBL/GenBank/DDBJ databases">
        <authorList>
            <person name="Talla V."/>
            <person name="Backstrom N."/>
        </authorList>
    </citation>
    <scope>NUCLEOTIDE SEQUENCE [LARGE SCALE GENOMIC DNA]</scope>
</reference>
<gene>
    <name evidence="2" type="ORF">LSINAPIS_LOCUS1466</name>
</gene>
<protein>
    <submittedName>
        <fullName evidence="2">Uncharacterized protein</fullName>
    </submittedName>
</protein>
<dbReference type="GO" id="GO:0106005">
    <property type="term" value="P:RNA 5'-cap (guanine-N7)-methylation"/>
    <property type="evidence" value="ECO:0007669"/>
    <property type="project" value="InterPro"/>
</dbReference>
<keyword evidence="3" id="KW-1185">Reference proteome</keyword>
<accession>A0A5E4PPQ2</accession>
<dbReference type="Proteomes" id="UP000324832">
    <property type="component" value="Unassembled WGS sequence"/>
</dbReference>
<dbReference type="GO" id="GO:0003723">
    <property type="term" value="F:RNA binding"/>
    <property type="evidence" value="ECO:0007669"/>
    <property type="project" value="InterPro"/>
</dbReference>
<dbReference type="GO" id="GO:0031533">
    <property type="term" value="C:mRNA capping enzyme complex"/>
    <property type="evidence" value="ECO:0007669"/>
    <property type="project" value="InterPro"/>
</dbReference>
<dbReference type="AlphaFoldDB" id="A0A5E4PPQ2"/>
<dbReference type="InterPro" id="IPR028271">
    <property type="entry name" value="RAMAC"/>
</dbReference>
<evidence type="ECO:0000313" key="2">
    <source>
        <dbReference type="EMBL" id="VVC87986.1"/>
    </source>
</evidence>